<sequence length="421" mass="47212">MIKLCFMTSHGYSIPGLGLPQDLTNTEIIKSRSYLVNPGARQEILPASSFNLNPEHLEPWKPVSSLSKSNQFVEIDSTMMKPLFMDVHETVPESLVLSYGIAEKYARQEKVMEFLMSRSEEFKGKGFDMSMLSELMEFQAMKSSSRIRSFDVSSSVLYLNQELGKPVLDLVRDMMDNPEFSVQSNGHVLFSSSSSGHELNDILSIASEFNLLRSSTKWRQLSPLIPHFERFESEVLTPAKLKAVTVLAPLKSPEKTRLKSPRKHNTKRKAKASDLYKRNHLHAYESLLSLMIGNDHQHKQTTILALQRSCGELSELLTQFSIGVAGTGIAVLFSVACSLASNHVPFCANKFFDTGLGFSLVILSWAVNRLREVILHVNKKANKPCSSLKGDEIINNVERSIKEVYFRAATVLAVFALRFAC</sequence>
<organism evidence="1 2">
    <name type="scientific">Arabis alpina</name>
    <name type="common">Alpine rock-cress</name>
    <dbReference type="NCBI Taxonomy" id="50452"/>
    <lineage>
        <taxon>Eukaryota</taxon>
        <taxon>Viridiplantae</taxon>
        <taxon>Streptophyta</taxon>
        <taxon>Embryophyta</taxon>
        <taxon>Tracheophyta</taxon>
        <taxon>Spermatophyta</taxon>
        <taxon>Magnoliopsida</taxon>
        <taxon>eudicotyledons</taxon>
        <taxon>Gunneridae</taxon>
        <taxon>Pentapetalae</taxon>
        <taxon>rosids</taxon>
        <taxon>malvids</taxon>
        <taxon>Brassicales</taxon>
        <taxon>Brassicaceae</taxon>
        <taxon>Arabideae</taxon>
        <taxon>Arabis</taxon>
    </lineage>
</organism>
<gene>
    <name evidence="1" type="ordered locus">AALP_Aa6g039700</name>
</gene>
<proteinExistence type="predicted"/>
<dbReference type="eggNOG" id="ENOG502QUNS">
    <property type="taxonomic scope" value="Eukaryota"/>
</dbReference>
<evidence type="ECO:0000313" key="2">
    <source>
        <dbReference type="Proteomes" id="UP000029120"/>
    </source>
</evidence>
<dbReference type="Proteomes" id="UP000029120">
    <property type="component" value="Chromosome 6"/>
</dbReference>
<dbReference type="OrthoDB" id="1918704at2759"/>
<dbReference type="PANTHER" id="PTHR35095:SF1">
    <property type="entry name" value="OS05G0143300 PROTEIN"/>
    <property type="match status" value="1"/>
</dbReference>
<accession>A0A087GLZ1</accession>
<keyword evidence="2" id="KW-1185">Reference proteome</keyword>
<reference evidence="2" key="1">
    <citation type="journal article" date="2015" name="Nat. Plants">
        <title>Genome expansion of Arabis alpina linked with retrotransposition and reduced symmetric DNA methylation.</title>
        <authorList>
            <person name="Willing E.M."/>
            <person name="Rawat V."/>
            <person name="Mandakova T."/>
            <person name="Maumus F."/>
            <person name="James G.V."/>
            <person name="Nordstroem K.J."/>
            <person name="Becker C."/>
            <person name="Warthmann N."/>
            <person name="Chica C."/>
            <person name="Szarzynska B."/>
            <person name="Zytnicki M."/>
            <person name="Albani M.C."/>
            <person name="Kiefer C."/>
            <person name="Bergonzi S."/>
            <person name="Castaings L."/>
            <person name="Mateos J.L."/>
            <person name="Berns M.C."/>
            <person name="Bujdoso N."/>
            <person name="Piofczyk T."/>
            <person name="de Lorenzo L."/>
            <person name="Barrero-Sicilia C."/>
            <person name="Mateos I."/>
            <person name="Piednoel M."/>
            <person name="Hagmann J."/>
            <person name="Chen-Min-Tao R."/>
            <person name="Iglesias-Fernandez R."/>
            <person name="Schuster S.C."/>
            <person name="Alonso-Blanco C."/>
            <person name="Roudier F."/>
            <person name="Carbonero P."/>
            <person name="Paz-Ares J."/>
            <person name="Davis S.J."/>
            <person name="Pecinka A."/>
            <person name="Quesneville H."/>
            <person name="Colot V."/>
            <person name="Lysak M.A."/>
            <person name="Weigel D."/>
            <person name="Coupland G."/>
            <person name="Schneeberger K."/>
        </authorList>
    </citation>
    <scope>NUCLEOTIDE SEQUENCE [LARGE SCALE GENOMIC DNA]</scope>
    <source>
        <strain evidence="2">cv. Pajares</strain>
    </source>
</reference>
<dbReference type="OMA" id="CKTAYLV"/>
<dbReference type="EMBL" id="CM002874">
    <property type="protein sequence ID" value="KFK30893.1"/>
    <property type="molecule type" value="Genomic_DNA"/>
</dbReference>
<dbReference type="Gramene" id="KFK30893">
    <property type="protein sequence ID" value="KFK30893"/>
    <property type="gene ID" value="AALP_AA6G039700"/>
</dbReference>
<protein>
    <submittedName>
        <fullName evidence="1">Uncharacterized protein</fullName>
    </submittedName>
</protein>
<evidence type="ECO:0000313" key="1">
    <source>
        <dbReference type="EMBL" id="KFK30893.1"/>
    </source>
</evidence>
<dbReference type="PANTHER" id="PTHR35095">
    <property type="entry name" value="OS05G0143300 PROTEIN"/>
    <property type="match status" value="1"/>
</dbReference>
<dbReference type="AlphaFoldDB" id="A0A087GLZ1"/>
<name>A0A087GLZ1_ARAAL</name>